<feature type="compositionally biased region" description="Polar residues" evidence="1">
    <location>
        <begin position="287"/>
        <end position="306"/>
    </location>
</feature>
<dbReference type="Pfam" id="PF01585">
    <property type="entry name" value="G-patch"/>
    <property type="match status" value="1"/>
</dbReference>
<dbReference type="PROSITE" id="PS50174">
    <property type="entry name" value="G_PATCH"/>
    <property type="match status" value="1"/>
</dbReference>
<feature type="compositionally biased region" description="Polar residues" evidence="1">
    <location>
        <begin position="440"/>
        <end position="455"/>
    </location>
</feature>
<sequence>MLAEPVKPTSYVLQPRGKPLYEDESNANSFGMRMLTKMGWNKDKGLGAKEDGSKDFIRIRYKNSSTGMGFQDRDTQWTEHEEKFTKLLGNLGTEEEDEGKERKCESLEEKSKKSRARVHYRKFTRGKDLSQYSEKDLANIFGRKSLKVEEQPAGDPEIDEAGMSSSFGVQTSTSRLSSADYFRQKMMSSSQEGDEGTEELEIGEKTGKLKKKKREKEAAEKTDEVNEGSPKKKRKKVKEEEDPSKLPGEEIVQEVEEESSEKISEKKKQKKKQKKNKQEAKETEETPQTVQEASEPSGTQEEISTQPEDEKEEETEATETKKSKKKRKNKNPENKEASEVVQEAENIEEFPEINSESLPVEEKQKSKRKRDKMKIKEDSGSSQIDDEASEQSWKKRKLQEVPKSESNEEEIIIINEEASGSENTSQESKKKKKRNKKVTQEASHNISGEGSSQENAEIPKEDKKKKKTPKKEECEDKPSIAAPEAKEGPQERAGYTSGEGVKFKINLRQSDIFLNLDLKQMKGSNGHCFIGYGLSEKIDLDVIEFYQDTKPAPQEASKVENDL</sequence>
<feature type="compositionally biased region" description="Acidic residues" evidence="1">
    <location>
        <begin position="192"/>
        <end position="201"/>
    </location>
</feature>
<dbReference type="EMBL" id="GITU01009005">
    <property type="protein sequence ID" value="MBC1177708.1"/>
    <property type="molecule type" value="Transcribed_RNA"/>
</dbReference>
<dbReference type="InterPro" id="IPR050656">
    <property type="entry name" value="PINX1"/>
</dbReference>
<accession>A0A7G3B0D8</accession>
<dbReference type="PANTHER" id="PTHR23149">
    <property type="entry name" value="G PATCH DOMAIN CONTAINING PROTEIN"/>
    <property type="match status" value="1"/>
</dbReference>
<feature type="compositionally biased region" description="Basic and acidic residues" evidence="1">
    <location>
        <begin position="99"/>
        <end position="111"/>
    </location>
</feature>
<dbReference type="VEuPathDB" id="VectorBase:LLONM1_004350"/>
<organism evidence="3">
    <name type="scientific">Lutzomyia longipalpis</name>
    <name type="common">Sand fly</name>
    <dbReference type="NCBI Taxonomy" id="7200"/>
    <lineage>
        <taxon>Eukaryota</taxon>
        <taxon>Metazoa</taxon>
        <taxon>Ecdysozoa</taxon>
        <taxon>Arthropoda</taxon>
        <taxon>Hexapoda</taxon>
        <taxon>Insecta</taxon>
        <taxon>Pterygota</taxon>
        <taxon>Neoptera</taxon>
        <taxon>Endopterygota</taxon>
        <taxon>Diptera</taxon>
        <taxon>Nematocera</taxon>
        <taxon>Psychodoidea</taxon>
        <taxon>Psychodidae</taxon>
        <taxon>Lutzomyia</taxon>
        <taxon>Lutzomyia</taxon>
    </lineage>
</organism>
<dbReference type="InterPro" id="IPR000467">
    <property type="entry name" value="G_patch_dom"/>
</dbReference>
<feature type="compositionally biased region" description="Basic and acidic residues" evidence="1">
    <location>
        <begin position="215"/>
        <end position="224"/>
    </location>
</feature>
<feature type="domain" description="G-patch" evidence="2">
    <location>
        <begin position="27"/>
        <end position="73"/>
    </location>
</feature>
<reference evidence="3" key="1">
    <citation type="journal article" date="2020" name="BMC">
        <title>Leishmania infection induces a limited differential gene expression in the sand fly midgut.</title>
        <authorList>
            <person name="Coutinho-Abreu I.V."/>
            <person name="Serafim T.D."/>
            <person name="Meneses C."/>
            <person name="Kamhawi S."/>
            <person name="Oliveira F."/>
            <person name="Valenzuela J.G."/>
        </authorList>
    </citation>
    <scope>NUCLEOTIDE SEQUENCE</scope>
    <source>
        <strain evidence="3">Jacobina</strain>
        <tissue evidence="3">Midgut</tissue>
    </source>
</reference>
<dbReference type="PANTHER" id="PTHR23149:SF27">
    <property type="entry name" value="PIN2_TERF1-INTERACTING TELOMERASE INHIBITOR 1"/>
    <property type="match status" value="1"/>
</dbReference>
<name>A0A7G3B0D8_LUTLO</name>
<feature type="compositionally biased region" description="Polar residues" evidence="1">
    <location>
        <begin position="163"/>
        <end position="177"/>
    </location>
</feature>
<dbReference type="SMART" id="SM00443">
    <property type="entry name" value="G_patch"/>
    <property type="match status" value="1"/>
</dbReference>
<feature type="compositionally biased region" description="Low complexity" evidence="1">
    <location>
        <begin position="412"/>
        <end position="423"/>
    </location>
</feature>
<feature type="region of interest" description="Disordered" evidence="1">
    <location>
        <begin position="90"/>
        <end position="111"/>
    </location>
</feature>
<evidence type="ECO:0000259" key="2">
    <source>
        <dbReference type="PROSITE" id="PS50174"/>
    </source>
</evidence>
<feature type="compositionally biased region" description="Acidic residues" evidence="1">
    <location>
        <begin position="307"/>
        <end position="317"/>
    </location>
</feature>
<dbReference type="GO" id="GO:0005730">
    <property type="term" value="C:nucleolus"/>
    <property type="evidence" value="ECO:0007669"/>
    <property type="project" value="TreeGrafter"/>
</dbReference>
<proteinExistence type="predicted"/>
<evidence type="ECO:0000256" key="1">
    <source>
        <dbReference type="SAM" id="MobiDB-lite"/>
    </source>
</evidence>
<dbReference type="AlphaFoldDB" id="A0A7G3B0D8"/>
<dbReference type="GO" id="GO:0010521">
    <property type="term" value="F:telomerase inhibitor activity"/>
    <property type="evidence" value="ECO:0007669"/>
    <property type="project" value="TreeGrafter"/>
</dbReference>
<feature type="compositionally biased region" description="Basic and acidic residues" evidence="1">
    <location>
        <begin position="237"/>
        <end position="248"/>
    </location>
</feature>
<dbReference type="GO" id="GO:0003676">
    <property type="term" value="F:nucleic acid binding"/>
    <property type="evidence" value="ECO:0007669"/>
    <property type="project" value="InterPro"/>
</dbReference>
<protein>
    <submittedName>
        <fullName evidence="3">Putative titin isoform x1</fullName>
    </submittedName>
</protein>
<feature type="compositionally biased region" description="Basic and acidic residues" evidence="1">
    <location>
        <begin position="470"/>
        <end position="490"/>
    </location>
</feature>
<feature type="region of interest" description="Disordered" evidence="1">
    <location>
        <begin position="140"/>
        <end position="497"/>
    </location>
</feature>
<evidence type="ECO:0000313" key="3">
    <source>
        <dbReference type="EMBL" id="MBC1177708.1"/>
    </source>
</evidence>